<dbReference type="InterPro" id="IPR013783">
    <property type="entry name" value="Ig-like_fold"/>
</dbReference>
<evidence type="ECO:0008006" key="5">
    <source>
        <dbReference type="Google" id="ProtNLM"/>
    </source>
</evidence>
<reference evidence="3 4" key="1">
    <citation type="journal article" date="2021" name="Environ. Microbiol.">
        <title>Genetic insights into the dark matter of the mammalian gut microbiota through targeted genome reconstruction.</title>
        <authorList>
            <person name="Lugli G.A."/>
            <person name="Alessandri G."/>
            <person name="Milani C."/>
            <person name="Viappiani A."/>
            <person name="Fontana F."/>
            <person name="Tarracchini C."/>
            <person name="Mancabelli L."/>
            <person name="Argentini C."/>
            <person name="Ruiz L."/>
            <person name="Margolles A."/>
            <person name="van Sinderen D."/>
            <person name="Turroni F."/>
            <person name="Ventura M."/>
        </authorList>
    </citation>
    <scope>NUCLEOTIDE SEQUENCE [LARGE SCALE GENOMIC DNA]</scope>
    <source>
        <strain evidence="3 4">LC6</strain>
    </source>
</reference>
<evidence type="ECO:0000256" key="1">
    <source>
        <dbReference type="SAM" id="MobiDB-lite"/>
    </source>
</evidence>
<evidence type="ECO:0000313" key="3">
    <source>
        <dbReference type="EMBL" id="MBT1174494.1"/>
    </source>
</evidence>
<name>A0ABS5UU13_9BIFI</name>
<gene>
    <name evidence="3" type="ORF">JS530_03045</name>
</gene>
<evidence type="ECO:0000256" key="2">
    <source>
        <dbReference type="SAM" id="Phobius"/>
    </source>
</evidence>
<evidence type="ECO:0000313" key="4">
    <source>
        <dbReference type="Proteomes" id="UP000711736"/>
    </source>
</evidence>
<dbReference type="Proteomes" id="UP000711736">
    <property type="component" value="Unassembled WGS sequence"/>
</dbReference>
<proteinExistence type="predicted"/>
<keyword evidence="2" id="KW-0472">Membrane</keyword>
<feature type="transmembrane region" description="Helical" evidence="2">
    <location>
        <begin position="1750"/>
        <end position="1770"/>
    </location>
</feature>
<sequence>MKSNTRTWLKPLFGSVVAVAALTFGAVSIAPLAVADNLPKNDSDTAQTQDADHPTSLRTFPPVKETAKSTDQNTTDGKTDSAETKVAGDTANAEAQSDAAAAAPAAVAATAPTMKIEAYAAKNGVVPNDAKPLGSATNASSIRLGITVTNYTDFPAGAFDKTTGKYVGDAKDQSAIALDIQPLGGRFNVRYGDFRQVLDKDGKPVEGSYEVKPQDGPAFALNGASGTNFTVAVDTPTYDASKGETPVALDKFVAQDGSSTITKPTLTHDTTAPAAPTAAAFGAGWTAGTVNGKKVQLSDGNAALNVTFAANVETGAKVQLVSADGKTVGDLTASGKTATWTPNADTVANVADLNVVVTDAAGNKTPTKLSTLLGTANAVDTLVVDTAKNYKVAVTGEPNAGVDVNGVKYYTKVSGLSITGGNQTTLPYRLALTDPLVKVTAPAGATAPTGTATVENNGTVAYKFDSTLSGDGQYTAALQLQNNASATFALDSTAPAVTKVAYAGNGDELTSGSSTILLGSNNANASATLTFTVDEQGSGFDVNDVKLDTTGAFTGTDGKAADPKPQITANGNTVTATFTQAGTYDFSKMKIQVNDKVGNQGANTAVTGVTDGGTLPKELVIADMAKLAKASSTFTVTPAQGKDAVNVNGAKWYGAAPTVEVTIKNNYLAEKIAAVLAADKNTKVFSQNFNGTDNAATVTYQDLTVKATGDSATVTFPAAFQPKDDGWYQYTANNDASYFTALFGKFAPAVNAFGVDTGKPEVESVTLNGTAISANTEYNGKKIFAAVGPQTLTVTVKDYRTGANPQSTDHTSGVQKVSAKVKKAKDLVSAAEDVNVTIAQQSNQNGTYVGTVTLPEDGYYDLSDVEIQATDNVGNDSGTVTANSKTGDVDAVVAIAKGAKPSVSAIQLDDISGKKEGNHAGYYRGDVKATYTVTDKWFPLTQNATAKYPDGTSIKDADLLASSKVDGTQNGFMQLEPSDTDWKNSNGYNWTISKNVRKRGETAVQEGTYEVKLQYKGFYDNPSDAAKPEAGKLINGRDDFIIDWTKPTLGQIALNPDQKVWKQLLFAESETVTLNGIGDNLAGIDDASKAFATTTQGDDDKAGSNDVDNDHAVSFDTHNSGVKLTNADLSNPSAGSMSFTMNADSFRLNADGTSLAVCDMAGNCASTGDFSNLSAFKDKIEKIVIDNVAPTLAVTYDNNDVRNGKYYKAHRTGTVTIVESNLDLIQERDGDRVVVTTDVDGTKQTVKLKDFKALAKDDGKTYTAQFKADKDGDWTVDASFADVLHPAVTYHTEFTVDTIAPKLTLTFDNNNAKNGMYYAADRHATVKEVERNFSESESVITVTAKDDNGADITAPSPAGWSRTGGERESTEWTNTVAFTTEAHFTIKANATDLAGNVAEEVSEPEFVIDKTKPQVKIERVENKTAYAGTVAPLIDYDDTNIDMSHVNYTITGSHRGELKDKEIPLNTTTNTDNTRTVDFKDFERKVQLDDVYTIKATATDMAGNAFETQKTFSVNRFGSTYLFDAGTTSLRGTYLKKAENVVITEINVSGLKPDARQIVVAKDDKANTLNAGKDFTTKTNDDKGWSSTTYTVPASNFNADGFYRVQVQSVDEAGNLSQNTMNNKDASRKNNAEVNFAIDTTAPTASLLGLRSGSVYYSQSGHSVSVDAKDNMGIKSTEVYVDGQPKGSWKGDALLKSTPSLNLDADATSHEIVIHTIDQAGNEATSTYDNIYVASNWWQYATHTAWIRNMMIFALLLVLAAIAGIIVWVAQRKKQFAYRKNPFERE</sequence>
<accession>A0ABS5UU13</accession>
<dbReference type="EMBL" id="JAFEJU010000002">
    <property type="protein sequence ID" value="MBT1174494.1"/>
    <property type="molecule type" value="Genomic_DNA"/>
</dbReference>
<keyword evidence="2" id="KW-0812">Transmembrane</keyword>
<dbReference type="RefSeq" id="WP_214375748.1">
    <property type="nucleotide sequence ID" value="NZ_JAFEJU010000002.1"/>
</dbReference>
<keyword evidence="4" id="KW-1185">Reference proteome</keyword>
<dbReference type="Gene3D" id="2.60.40.10">
    <property type="entry name" value="Immunoglobulins"/>
    <property type="match status" value="1"/>
</dbReference>
<protein>
    <recommendedName>
        <fullName evidence="5">Ig-like domain-containing protein</fullName>
    </recommendedName>
</protein>
<organism evidence="3 4">
    <name type="scientific">Bifidobacterium colobi</name>
    <dbReference type="NCBI Taxonomy" id="2809026"/>
    <lineage>
        <taxon>Bacteria</taxon>
        <taxon>Bacillati</taxon>
        <taxon>Actinomycetota</taxon>
        <taxon>Actinomycetes</taxon>
        <taxon>Bifidobacteriales</taxon>
        <taxon>Bifidobacteriaceae</taxon>
        <taxon>Bifidobacterium</taxon>
    </lineage>
</organism>
<comment type="caution">
    <text evidence="3">The sequence shown here is derived from an EMBL/GenBank/DDBJ whole genome shotgun (WGS) entry which is preliminary data.</text>
</comment>
<feature type="region of interest" description="Disordered" evidence="1">
    <location>
        <begin position="1347"/>
        <end position="1367"/>
    </location>
</feature>
<keyword evidence="2" id="KW-1133">Transmembrane helix</keyword>
<feature type="region of interest" description="Disordered" evidence="1">
    <location>
        <begin position="40"/>
        <end position="93"/>
    </location>
</feature>